<dbReference type="InterPro" id="IPR001356">
    <property type="entry name" value="HD"/>
</dbReference>
<dbReference type="SMART" id="SM00389">
    <property type="entry name" value="HOX"/>
    <property type="match status" value="1"/>
</dbReference>
<keyword evidence="4 5" id="KW-0539">Nucleus</keyword>
<protein>
    <submittedName>
        <fullName evidence="8">Homeobox protein aristaless</fullName>
    </submittedName>
</protein>
<evidence type="ECO:0000256" key="4">
    <source>
        <dbReference type="ARBA" id="ARBA00023242"/>
    </source>
</evidence>
<evidence type="ECO:0000256" key="3">
    <source>
        <dbReference type="ARBA" id="ARBA00023155"/>
    </source>
</evidence>
<dbReference type="EMBL" id="BMAT01009139">
    <property type="protein sequence ID" value="GFR99422.1"/>
    <property type="molecule type" value="Genomic_DNA"/>
</dbReference>
<keyword evidence="2 5" id="KW-0238">DNA-binding</keyword>
<dbReference type="Gene3D" id="1.10.10.60">
    <property type="entry name" value="Homeodomain-like"/>
    <property type="match status" value="1"/>
</dbReference>
<dbReference type="GO" id="GO:0000977">
    <property type="term" value="F:RNA polymerase II transcription regulatory region sequence-specific DNA binding"/>
    <property type="evidence" value="ECO:0007669"/>
    <property type="project" value="TreeGrafter"/>
</dbReference>
<dbReference type="GO" id="GO:0000981">
    <property type="term" value="F:DNA-binding transcription factor activity, RNA polymerase II-specific"/>
    <property type="evidence" value="ECO:0007669"/>
    <property type="project" value="InterPro"/>
</dbReference>
<dbReference type="PROSITE" id="PS50071">
    <property type="entry name" value="HOMEOBOX_2"/>
    <property type="match status" value="1"/>
</dbReference>
<dbReference type="SUPFAM" id="SSF46689">
    <property type="entry name" value="Homeodomain-like"/>
    <property type="match status" value="1"/>
</dbReference>
<dbReference type="CDD" id="cd00086">
    <property type="entry name" value="homeodomain"/>
    <property type="match status" value="1"/>
</dbReference>
<comment type="caution">
    <text evidence="8">The sequence shown here is derived from an EMBL/GenBank/DDBJ whole genome shotgun (WGS) entry which is preliminary data.</text>
</comment>
<dbReference type="InterPro" id="IPR009057">
    <property type="entry name" value="Homeodomain-like_sf"/>
</dbReference>
<dbReference type="Pfam" id="PF00046">
    <property type="entry name" value="Homeodomain"/>
    <property type="match status" value="1"/>
</dbReference>
<dbReference type="PANTHER" id="PTHR24329:SF543">
    <property type="entry name" value="FI01017P-RELATED"/>
    <property type="match status" value="1"/>
</dbReference>
<evidence type="ECO:0000313" key="9">
    <source>
        <dbReference type="Proteomes" id="UP000762676"/>
    </source>
</evidence>
<name>A0AAV4HPZ7_9GAST</name>
<keyword evidence="9" id="KW-1185">Reference proteome</keyword>
<organism evidence="8 9">
    <name type="scientific">Elysia marginata</name>
    <dbReference type="NCBI Taxonomy" id="1093978"/>
    <lineage>
        <taxon>Eukaryota</taxon>
        <taxon>Metazoa</taxon>
        <taxon>Spiralia</taxon>
        <taxon>Lophotrochozoa</taxon>
        <taxon>Mollusca</taxon>
        <taxon>Gastropoda</taxon>
        <taxon>Heterobranchia</taxon>
        <taxon>Euthyneura</taxon>
        <taxon>Panpulmonata</taxon>
        <taxon>Sacoglossa</taxon>
        <taxon>Placobranchoidea</taxon>
        <taxon>Plakobranchidae</taxon>
        <taxon>Elysia</taxon>
    </lineage>
</organism>
<dbReference type="InterPro" id="IPR050649">
    <property type="entry name" value="Paired_Homeobox_TFs"/>
</dbReference>
<dbReference type="PANTHER" id="PTHR24329">
    <property type="entry name" value="HOMEOBOX PROTEIN ARISTALESS"/>
    <property type="match status" value="1"/>
</dbReference>
<keyword evidence="3 5" id="KW-0371">Homeobox</keyword>
<dbReference type="GO" id="GO:0005634">
    <property type="term" value="C:nucleus"/>
    <property type="evidence" value="ECO:0007669"/>
    <property type="project" value="UniProtKB-SubCell"/>
</dbReference>
<accession>A0AAV4HPZ7</accession>
<dbReference type="PROSITE" id="PS00027">
    <property type="entry name" value="HOMEOBOX_1"/>
    <property type="match status" value="1"/>
</dbReference>
<feature type="domain" description="Homeobox" evidence="7">
    <location>
        <begin position="1"/>
        <end position="36"/>
    </location>
</feature>
<evidence type="ECO:0000313" key="8">
    <source>
        <dbReference type="EMBL" id="GFR99422.1"/>
    </source>
</evidence>
<reference evidence="8 9" key="1">
    <citation type="journal article" date="2021" name="Elife">
        <title>Chloroplast acquisition without the gene transfer in kleptoplastic sea slugs, Plakobranchus ocellatus.</title>
        <authorList>
            <person name="Maeda T."/>
            <person name="Takahashi S."/>
            <person name="Yoshida T."/>
            <person name="Shimamura S."/>
            <person name="Takaki Y."/>
            <person name="Nagai Y."/>
            <person name="Toyoda A."/>
            <person name="Suzuki Y."/>
            <person name="Arimoto A."/>
            <person name="Ishii H."/>
            <person name="Satoh N."/>
            <person name="Nishiyama T."/>
            <person name="Hasebe M."/>
            <person name="Maruyama T."/>
            <person name="Minagawa J."/>
            <person name="Obokata J."/>
            <person name="Shigenobu S."/>
        </authorList>
    </citation>
    <scope>NUCLEOTIDE SEQUENCE [LARGE SCALE GENOMIC DNA]</scope>
</reference>
<gene>
    <name evidence="8" type="ORF">ElyMa_004528200</name>
</gene>
<feature type="DNA-binding region" description="Homeobox" evidence="5">
    <location>
        <begin position="3"/>
        <end position="37"/>
    </location>
</feature>
<evidence type="ECO:0000259" key="7">
    <source>
        <dbReference type="PROSITE" id="PS50071"/>
    </source>
</evidence>
<comment type="subcellular location">
    <subcellularLocation>
        <location evidence="1 5 6">Nucleus</location>
    </subcellularLocation>
</comment>
<evidence type="ECO:0000256" key="5">
    <source>
        <dbReference type="PROSITE-ProRule" id="PRU00108"/>
    </source>
</evidence>
<dbReference type="InterPro" id="IPR017970">
    <property type="entry name" value="Homeobox_CS"/>
</dbReference>
<evidence type="ECO:0000256" key="6">
    <source>
        <dbReference type="RuleBase" id="RU000682"/>
    </source>
</evidence>
<sequence>MYPDCSTREDIARTTGLLEARVQVWFQNRRAKHRKYIKVSAERFPMGGNSSAAAAAVAAASSLGVPGIRPGIQSVTSPLAEHHAVMAAAASNSLTNLSGGGGGGSGFPGFGYPLTPLLQSPGMFNMAACVPPMYAHALLQQYTTRQGMMPEAGGHYTRGSALSSPAATAAAAVALSTTPRLIAGSQSFPASLLAHLKNSQCKLVIGSQNQDFTSDSFSLTLRLSPYIPISSHFSLVYSLPVY</sequence>
<dbReference type="Proteomes" id="UP000762676">
    <property type="component" value="Unassembled WGS sequence"/>
</dbReference>
<dbReference type="AlphaFoldDB" id="A0AAV4HPZ7"/>
<proteinExistence type="predicted"/>
<evidence type="ECO:0000256" key="1">
    <source>
        <dbReference type="ARBA" id="ARBA00004123"/>
    </source>
</evidence>
<evidence type="ECO:0000256" key="2">
    <source>
        <dbReference type="ARBA" id="ARBA00023125"/>
    </source>
</evidence>